<evidence type="ECO:0000313" key="2">
    <source>
        <dbReference type="Proteomes" id="UP000037685"/>
    </source>
</evidence>
<organism evidence="1 2">
    <name type="scientific">Thermus aquaticus</name>
    <dbReference type="NCBI Taxonomy" id="271"/>
    <lineage>
        <taxon>Bacteria</taxon>
        <taxon>Thermotogati</taxon>
        <taxon>Deinococcota</taxon>
        <taxon>Deinococci</taxon>
        <taxon>Thermales</taxon>
        <taxon>Thermaceae</taxon>
        <taxon>Thermus</taxon>
    </lineage>
</organism>
<dbReference type="EC" id="2.7.1.60" evidence="1"/>
<dbReference type="GO" id="GO:0009384">
    <property type="term" value="F:N-acylmannosamine kinase activity"/>
    <property type="evidence" value="ECO:0007669"/>
    <property type="project" value="UniProtKB-EC"/>
</dbReference>
<dbReference type="CDD" id="cd24065">
    <property type="entry name" value="ASKHA_NBD_ROK_TtHK-like"/>
    <property type="match status" value="1"/>
</dbReference>
<protein>
    <submittedName>
        <fullName evidence="1">N-acetylmannosamine kinase</fullName>
        <ecNumber evidence="1">2.7.1.60</ecNumber>
    </submittedName>
</protein>
<dbReference type="PANTHER" id="PTHR18964">
    <property type="entry name" value="ROK (REPRESSOR, ORF, KINASE) FAMILY"/>
    <property type="match status" value="1"/>
</dbReference>
<gene>
    <name evidence="1" type="primary">nanK</name>
    <name evidence="1" type="ORF">BVI061214_00601</name>
</gene>
<dbReference type="Pfam" id="PF00480">
    <property type="entry name" value="ROK"/>
    <property type="match status" value="1"/>
</dbReference>
<evidence type="ECO:0000313" key="1">
    <source>
        <dbReference type="EMBL" id="KOX89438.1"/>
    </source>
</evidence>
<accession>A0A0M9ADX1</accession>
<dbReference type="InterPro" id="IPR000600">
    <property type="entry name" value="ROK"/>
</dbReference>
<dbReference type="PATRIC" id="fig|271.14.peg.687"/>
<dbReference type="InterPro" id="IPR049874">
    <property type="entry name" value="ROK_cs"/>
</dbReference>
<reference evidence="1 2" key="1">
    <citation type="submission" date="2015-07" db="EMBL/GenBank/DDBJ databases">
        <authorList>
            <person name="Noorani M."/>
        </authorList>
    </citation>
    <scope>NUCLEOTIDE SEQUENCE [LARGE SCALE GENOMIC DNA]</scope>
    <source>
        <strain evidence="2">ATCC 25104 / DSM 625 / JCM 10724 / NBRC 103206 / NCIMB 11243 / YT-1</strain>
    </source>
</reference>
<dbReference type="EMBL" id="LHCI01000106">
    <property type="protein sequence ID" value="KOX89438.1"/>
    <property type="molecule type" value="Genomic_DNA"/>
</dbReference>
<dbReference type="PROSITE" id="PS01125">
    <property type="entry name" value="ROK"/>
    <property type="match status" value="1"/>
</dbReference>
<sequence length="302" mass="31461">MMVVGLDLGGTKIAAGAFDGERLLSRVLLPTPKEGGKAVVAALAEAARRAEEEAGGRALALGLGTPGPLDFREGVIRFTPNIPGLQDFPIRRLLEEATGRPVYLENDANAAALAEHHLGAGKGEKSSLFLTVSTGIGGGVVLEGRVLRGERGQGGELGHTTLLPGGPVCGCGLEGCLEALAAGRALEREAGYAYGRPVDTRELFRLYEEKDPKAERILLQAARYVGIGLASLVKAFDPGVVILGGGIALNAPEGYFEALQEAYRRYLQGWEAPPVRKALLGPEAGLLGAALTAYLEARDGSG</sequence>
<dbReference type="SUPFAM" id="SSF53067">
    <property type="entry name" value="Actin-like ATPase domain"/>
    <property type="match status" value="1"/>
</dbReference>
<keyword evidence="1" id="KW-0808">Transferase</keyword>
<comment type="caution">
    <text evidence="1">The sequence shown here is derived from an EMBL/GenBank/DDBJ whole genome shotgun (WGS) entry which is preliminary data.</text>
</comment>
<keyword evidence="1" id="KW-0418">Kinase</keyword>
<dbReference type="PANTHER" id="PTHR18964:SF173">
    <property type="entry name" value="GLUCOKINASE"/>
    <property type="match status" value="1"/>
</dbReference>
<dbReference type="Proteomes" id="UP000037685">
    <property type="component" value="Unassembled WGS sequence"/>
</dbReference>
<dbReference type="RefSeq" id="WP_053767272.1">
    <property type="nucleotide sequence ID" value="NZ_LHCI01000106.1"/>
</dbReference>
<dbReference type="Gene3D" id="3.30.420.40">
    <property type="match status" value="2"/>
</dbReference>
<name>A0A0M9ADX1_THEAQ</name>
<proteinExistence type="predicted"/>
<dbReference type="AlphaFoldDB" id="A0A0M9ADX1"/>
<dbReference type="InterPro" id="IPR043129">
    <property type="entry name" value="ATPase_NBD"/>
</dbReference>